<feature type="compositionally biased region" description="Basic and acidic residues" evidence="1">
    <location>
        <begin position="82"/>
        <end position="97"/>
    </location>
</feature>
<feature type="region of interest" description="Disordered" evidence="1">
    <location>
        <begin position="36"/>
        <end position="97"/>
    </location>
</feature>
<evidence type="ECO:0000256" key="1">
    <source>
        <dbReference type="SAM" id="MobiDB-lite"/>
    </source>
</evidence>
<dbReference type="AlphaFoldDB" id="A0AAP0EP21"/>
<name>A0AAP0EP21_9MAGN</name>
<proteinExistence type="predicted"/>
<feature type="compositionally biased region" description="Low complexity" evidence="1">
    <location>
        <begin position="63"/>
        <end position="81"/>
    </location>
</feature>
<dbReference type="EMBL" id="JBBNAE010000009">
    <property type="protein sequence ID" value="KAK9097030.1"/>
    <property type="molecule type" value="Genomic_DNA"/>
</dbReference>
<protein>
    <submittedName>
        <fullName evidence="2">Uncharacterized protein</fullName>
    </submittedName>
</protein>
<evidence type="ECO:0000313" key="2">
    <source>
        <dbReference type="EMBL" id="KAK9097030.1"/>
    </source>
</evidence>
<accession>A0AAP0EP21</accession>
<keyword evidence="3" id="KW-1185">Reference proteome</keyword>
<sequence>MYLVTRIQSGVVFGVGYDWATDPSFTGELRFEKPGVEELRSSEHQTRNEGKVVNATTPAPVEQQRQQSSPQHQYRYQGDWDSGQRDRGQGQGSDDRYTRRRRLMCSLEDVDGKLIDHAIHKAIARAIGRRTRIERYHWWIPRGICYGEWAK</sequence>
<dbReference type="Proteomes" id="UP001417504">
    <property type="component" value="Unassembled WGS sequence"/>
</dbReference>
<reference evidence="2 3" key="1">
    <citation type="submission" date="2024-01" db="EMBL/GenBank/DDBJ databases">
        <title>Genome assemblies of Stephania.</title>
        <authorList>
            <person name="Yang L."/>
        </authorList>
    </citation>
    <scope>NUCLEOTIDE SEQUENCE [LARGE SCALE GENOMIC DNA]</scope>
    <source>
        <strain evidence="2">QJT</strain>
        <tissue evidence="2">Leaf</tissue>
    </source>
</reference>
<comment type="caution">
    <text evidence="2">The sequence shown here is derived from an EMBL/GenBank/DDBJ whole genome shotgun (WGS) entry which is preliminary data.</text>
</comment>
<feature type="compositionally biased region" description="Basic and acidic residues" evidence="1">
    <location>
        <begin position="36"/>
        <end position="50"/>
    </location>
</feature>
<organism evidence="2 3">
    <name type="scientific">Stephania japonica</name>
    <dbReference type="NCBI Taxonomy" id="461633"/>
    <lineage>
        <taxon>Eukaryota</taxon>
        <taxon>Viridiplantae</taxon>
        <taxon>Streptophyta</taxon>
        <taxon>Embryophyta</taxon>
        <taxon>Tracheophyta</taxon>
        <taxon>Spermatophyta</taxon>
        <taxon>Magnoliopsida</taxon>
        <taxon>Ranunculales</taxon>
        <taxon>Menispermaceae</taxon>
        <taxon>Menispermoideae</taxon>
        <taxon>Cissampelideae</taxon>
        <taxon>Stephania</taxon>
    </lineage>
</organism>
<evidence type="ECO:0000313" key="3">
    <source>
        <dbReference type="Proteomes" id="UP001417504"/>
    </source>
</evidence>
<gene>
    <name evidence="2" type="ORF">Sjap_022527</name>
</gene>